<dbReference type="GeneID" id="5002057"/>
<dbReference type="EMBL" id="CP000585">
    <property type="protein sequence ID" value="ABO96184.1"/>
    <property type="molecule type" value="Genomic_DNA"/>
</dbReference>
<feature type="domain" description="PX" evidence="2">
    <location>
        <begin position="55"/>
        <end position="176"/>
    </location>
</feature>
<evidence type="ECO:0000313" key="4">
    <source>
        <dbReference type="Proteomes" id="UP000001568"/>
    </source>
</evidence>
<protein>
    <recommendedName>
        <fullName evidence="2">PX domain-containing protein</fullName>
    </recommendedName>
</protein>
<dbReference type="STRING" id="436017.A4RWV8"/>
<dbReference type="Gene3D" id="3.30.1520.10">
    <property type="entry name" value="Phox-like domain"/>
    <property type="match status" value="1"/>
</dbReference>
<dbReference type="eggNOG" id="KOG2273">
    <property type="taxonomic scope" value="Eukaryota"/>
</dbReference>
<dbReference type="Gramene" id="ABO96184">
    <property type="protein sequence ID" value="ABO96184"/>
    <property type="gene ID" value="OSTLU_24489"/>
</dbReference>
<dbReference type="OrthoDB" id="5227681at2759"/>
<dbReference type="GO" id="GO:0005768">
    <property type="term" value="C:endosome"/>
    <property type="evidence" value="ECO:0007669"/>
    <property type="project" value="UniProtKB-ARBA"/>
</dbReference>
<dbReference type="KEGG" id="olu:OSTLU_24489"/>
<proteinExistence type="predicted"/>
<name>A4RWV8_OSTLU</name>
<dbReference type="PANTHER" id="PTHR10555">
    <property type="entry name" value="SORTING NEXIN"/>
    <property type="match status" value="1"/>
</dbReference>
<evidence type="ECO:0000256" key="1">
    <source>
        <dbReference type="SAM" id="MobiDB-lite"/>
    </source>
</evidence>
<gene>
    <name evidence="3" type="ORF">OSTLU_24489</name>
</gene>
<dbReference type="PANTHER" id="PTHR10555:SF170">
    <property type="entry name" value="FI18122P1"/>
    <property type="match status" value="1"/>
</dbReference>
<dbReference type="RefSeq" id="XP_001417891.1">
    <property type="nucleotide sequence ID" value="XM_001417854.1"/>
</dbReference>
<dbReference type="SUPFAM" id="SSF64268">
    <property type="entry name" value="PX domain"/>
    <property type="match status" value="1"/>
</dbReference>
<evidence type="ECO:0000259" key="2">
    <source>
        <dbReference type="PROSITE" id="PS50195"/>
    </source>
</evidence>
<dbReference type="OMA" id="KHIEYKV"/>
<dbReference type="Gene3D" id="1.20.1270.60">
    <property type="entry name" value="Arfaptin homology (AH) domain/BAR domain"/>
    <property type="match status" value="1"/>
</dbReference>
<dbReference type="PROSITE" id="PS50195">
    <property type="entry name" value="PX"/>
    <property type="match status" value="1"/>
</dbReference>
<dbReference type="SMART" id="SM00312">
    <property type="entry name" value="PX"/>
    <property type="match status" value="1"/>
</dbReference>
<dbReference type="InterPro" id="IPR001683">
    <property type="entry name" value="PX_dom"/>
</dbReference>
<accession>A4RWV8</accession>
<dbReference type="Proteomes" id="UP000001568">
    <property type="component" value="Chromosome 5"/>
</dbReference>
<organism evidence="3 4">
    <name type="scientific">Ostreococcus lucimarinus (strain CCE9901)</name>
    <dbReference type="NCBI Taxonomy" id="436017"/>
    <lineage>
        <taxon>Eukaryota</taxon>
        <taxon>Viridiplantae</taxon>
        <taxon>Chlorophyta</taxon>
        <taxon>Mamiellophyceae</taxon>
        <taxon>Mamiellales</taxon>
        <taxon>Bathycoccaceae</taxon>
        <taxon>Ostreococcus</taxon>
    </lineage>
</organism>
<dbReference type="InterPro" id="IPR027267">
    <property type="entry name" value="AH/BAR_dom_sf"/>
</dbReference>
<reference evidence="3 4" key="1">
    <citation type="journal article" date="2007" name="Proc. Natl. Acad. Sci. U.S.A.">
        <title>The tiny eukaryote Ostreococcus provides genomic insights into the paradox of plankton speciation.</title>
        <authorList>
            <person name="Palenik B."/>
            <person name="Grimwood J."/>
            <person name="Aerts A."/>
            <person name="Rouze P."/>
            <person name="Salamov A."/>
            <person name="Putnam N."/>
            <person name="Dupont C."/>
            <person name="Jorgensen R."/>
            <person name="Derelle E."/>
            <person name="Rombauts S."/>
            <person name="Zhou K."/>
            <person name="Otillar R."/>
            <person name="Merchant S.S."/>
            <person name="Podell S."/>
            <person name="Gaasterland T."/>
            <person name="Napoli C."/>
            <person name="Gendler K."/>
            <person name="Manuell A."/>
            <person name="Tai V."/>
            <person name="Vallon O."/>
            <person name="Piganeau G."/>
            <person name="Jancek S."/>
            <person name="Heijde M."/>
            <person name="Jabbari K."/>
            <person name="Bowler C."/>
            <person name="Lohr M."/>
            <person name="Robbens S."/>
            <person name="Werner G."/>
            <person name="Dubchak I."/>
            <person name="Pazour G.J."/>
            <person name="Ren Q."/>
            <person name="Paulsen I."/>
            <person name="Delwiche C."/>
            <person name="Schmutz J."/>
            <person name="Rokhsar D."/>
            <person name="Van de Peer Y."/>
            <person name="Moreau H."/>
            <person name="Grigoriev I.V."/>
        </authorList>
    </citation>
    <scope>NUCLEOTIDE SEQUENCE [LARGE SCALE GENOMIC DNA]</scope>
    <source>
        <strain evidence="3 4">CCE9901</strain>
    </source>
</reference>
<keyword evidence="4" id="KW-1185">Reference proteome</keyword>
<dbReference type="Pfam" id="PF00787">
    <property type="entry name" value="PX"/>
    <property type="match status" value="1"/>
</dbReference>
<evidence type="ECO:0000313" key="3">
    <source>
        <dbReference type="EMBL" id="ABO96184.1"/>
    </source>
</evidence>
<dbReference type="InterPro" id="IPR036871">
    <property type="entry name" value="PX_dom_sf"/>
</dbReference>
<dbReference type="HOGENOM" id="CLU_037065_0_0_1"/>
<dbReference type="CDD" id="cd06859">
    <property type="entry name" value="PX_SNX1_2_like"/>
    <property type="match status" value="1"/>
</dbReference>
<feature type="region of interest" description="Disordered" evidence="1">
    <location>
        <begin position="1"/>
        <end position="51"/>
    </location>
</feature>
<dbReference type="GO" id="GO:0035091">
    <property type="term" value="F:phosphatidylinositol binding"/>
    <property type="evidence" value="ECO:0007669"/>
    <property type="project" value="InterPro"/>
</dbReference>
<dbReference type="AlphaFoldDB" id="A4RWV8"/>
<sequence>MTTPTTTTTAASDERAAFLTPGPRPTTPSDVGAIRVPTGYATRASADADDDDDDAGLVIEIGDPHRVGDGLSKHIEYKVTYWTDSATYGGKDSSGCSTRRFSDFEWLSKQLGANCDGVIIPLLPSKTILHMDDPSSRGIERRRKGLAAFMARCAAHPLVRKSADLHAFLTQDSKSWTQRVPWYERGVLSEGVSSVTSWLSTLNTSDMKSLTSSMSVDVMREKQQHVDVVEYVTKLKLRLEKLIAATSALQKHGAHTVSAYEEFNACLELLAGQEEKARSVFAQSGAKGVWWQRLSDLFTALIPPQRQASELMSSEFLDSLNEVHALCTAVVAAFDARKRVVDHYNKSLGRREKKNKR</sequence>